<reference evidence="2" key="1">
    <citation type="journal article" date="2020" name="Nature">
        <title>Giant virus diversity and host interactions through global metagenomics.</title>
        <authorList>
            <person name="Schulz F."/>
            <person name="Roux S."/>
            <person name="Paez-Espino D."/>
            <person name="Jungbluth S."/>
            <person name="Walsh D.A."/>
            <person name="Denef V.J."/>
            <person name="McMahon K.D."/>
            <person name="Konstantinidis K.T."/>
            <person name="Eloe-Fadrosh E.A."/>
            <person name="Kyrpides N.C."/>
            <person name="Woyke T."/>
        </authorList>
    </citation>
    <scope>NUCLEOTIDE SEQUENCE</scope>
    <source>
        <strain evidence="2">GVMAG-M-3300022752-39</strain>
    </source>
</reference>
<feature type="region of interest" description="Disordered" evidence="1">
    <location>
        <begin position="124"/>
        <end position="163"/>
    </location>
</feature>
<accession>A0A6C0CWL4</accession>
<proteinExistence type="predicted"/>
<evidence type="ECO:0000256" key="1">
    <source>
        <dbReference type="SAM" id="MobiDB-lite"/>
    </source>
</evidence>
<feature type="compositionally biased region" description="Basic residues" evidence="1">
    <location>
        <begin position="134"/>
        <end position="163"/>
    </location>
</feature>
<dbReference type="EMBL" id="MN739490">
    <property type="protein sequence ID" value="QHT08099.1"/>
    <property type="molecule type" value="Genomic_DNA"/>
</dbReference>
<name>A0A6C0CWL4_9ZZZZ</name>
<protein>
    <submittedName>
        <fullName evidence="2">Uncharacterized protein</fullName>
    </submittedName>
</protein>
<dbReference type="AlphaFoldDB" id="A0A6C0CWL4"/>
<evidence type="ECO:0000313" key="2">
    <source>
        <dbReference type="EMBL" id="QHT08099.1"/>
    </source>
</evidence>
<organism evidence="2">
    <name type="scientific">viral metagenome</name>
    <dbReference type="NCBI Taxonomy" id="1070528"/>
    <lineage>
        <taxon>unclassified sequences</taxon>
        <taxon>metagenomes</taxon>
        <taxon>organismal metagenomes</taxon>
    </lineage>
</organism>
<sequence>MAIIYSKGFQQSITNDGLNSKPLINEIQWDTNYKNNQGTMNVNINKNGKKNKYQVKLNKNDLENILKMPVVNQSLDQRLAHDFPIFESESSFPKQNILNKSKSKRNYDELEDLFTLRKKLMTPYHLTHHGTTNKTRKANKAKQNPKKKVNNKKSQKNNKNKAKGVTKFFNQFF</sequence>